<sequence length="345" mass="37672">MEFNAFSFLLPFASPLDDTAYFDGCYQYLDSDYHATHFPYLDCLACNNNVPYVNTSSLNSKPQNKTFYLTASSIVGLVALFLAMGYFNLATRALIYGALLSFGVYTEITPIFFDSKRKMLILFVIAVYSAIGAYMSVASAQTLEVILETLTIGNSATGSCYQDVSGIASNEAVHASFSANNPAVTHLDASTSSVKSAILTYATAIFVYVPILLSFYGVLAHPYNSFDAGELFEGVEDTADGSDTSGNILRKNNSVASTTTNGEKTIAKVIQENIRFRIREEALHAAVVKVHKRWSEPRKASLTWLESNPVFFLVHWASSNSAEDIALVEEVVKLAMESEAVSESV</sequence>
<name>A0A0S4INR5_BODSA</name>
<feature type="transmembrane region" description="Helical" evidence="1">
    <location>
        <begin position="198"/>
        <end position="219"/>
    </location>
</feature>
<evidence type="ECO:0000256" key="1">
    <source>
        <dbReference type="SAM" id="Phobius"/>
    </source>
</evidence>
<dbReference type="AlphaFoldDB" id="A0A0S4INR5"/>
<feature type="transmembrane region" description="Helical" evidence="1">
    <location>
        <begin position="120"/>
        <end position="140"/>
    </location>
</feature>
<dbReference type="Proteomes" id="UP000051952">
    <property type="component" value="Unassembled WGS sequence"/>
</dbReference>
<evidence type="ECO:0000313" key="3">
    <source>
        <dbReference type="Proteomes" id="UP000051952"/>
    </source>
</evidence>
<protein>
    <submittedName>
        <fullName evidence="2">Transmembrane protein, putative</fullName>
    </submittedName>
</protein>
<gene>
    <name evidence="2" type="ORF">BSAL_65140</name>
</gene>
<reference evidence="3" key="1">
    <citation type="submission" date="2015-09" db="EMBL/GenBank/DDBJ databases">
        <authorList>
            <consortium name="Pathogen Informatics"/>
        </authorList>
    </citation>
    <scope>NUCLEOTIDE SEQUENCE [LARGE SCALE GENOMIC DNA]</scope>
    <source>
        <strain evidence="3">Lake Konstanz</strain>
    </source>
</reference>
<dbReference type="VEuPathDB" id="TriTrypDB:BSAL_65140"/>
<proteinExistence type="predicted"/>
<evidence type="ECO:0000313" key="2">
    <source>
        <dbReference type="EMBL" id="CUF72642.1"/>
    </source>
</evidence>
<accession>A0A0S4INR5</accession>
<organism evidence="2 3">
    <name type="scientific">Bodo saltans</name>
    <name type="common">Flagellated protozoan</name>
    <dbReference type="NCBI Taxonomy" id="75058"/>
    <lineage>
        <taxon>Eukaryota</taxon>
        <taxon>Discoba</taxon>
        <taxon>Euglenozoa</taxon>
        <taxon>Kinetoplastea</taxon>
        <taxon>Metakinetoplastina</taxon>
        <taxon>Eubodonida</taxon>
        <taxon>Bodonidae</taxon>
        <taxon>Bodo</taxon>
    </lineage>
</organism>
<keyword evidence="1" id="KW-1133">Transmembrane helix</keyword>
<keyword evidence="1" id="KW-0472">Membrane</keyword>
<keyword evidence="3" id="KW-1185">Reference proteome</keyword>
<feature type="transmembrane region" description="Helical" evidence="1">
    <location>
        <begin position="67"/>
        <end position="87"/>
    </location>
</feature>
<feature type="transmembrane region" description="Helical" evidence="1">
    <location>
        <begin position="93"/>
        <end position="113"/>
    </location>
</feature>
<keyword evidence="1 2" id="KW-0812">Transmembrane</keyword>
<dbReference type="EMBL" id="CYKH01000396">
    <property type="protein sequence ID" value="CUF72642.1"/>
    <property type="molecule type" value="Genomic_DNA"/>
</dbReference>